<evidence type="ECO:0000259" key="10">
    <source>
        <dbReference type="PROSITE" id="PS51019"/>
    </source>
</evidence>
<comment type="similarity">
    <text evidence="2">Belongs to the insect defense protein family.</text>
</comment>
<keyword evidence="12" id="KW-1185">Reference proteome</keyword>
<dbReference type="Proteomes" id="UP000198287">
    <property type="component" value="Unassembled WGS sequence"/>
</dbReference>
<evidence type="ECO:0000256" key="3">
    <source>
        <dbReference type="ARBA" id="ARBA00022525"/>
    </source>
</evidence>
<sequence>MKPSLACLLIILVNFVDWGEAFSVSVPPVRSVCKNMQPGHDSYKAQQSSPPFNVTTDVAQVRGGETVDVTIYAKNGEKFKGFYVQARDEKGTPIGTFNENTNAKTHSCSGIKSNAAHHVNSEDKTKVQVSWTAPASYKGTVQIQATVVQRFTTYWMQIKANPISIVS</sequence>
<dbReference type="OMA" id="QRYSEFY"/>
<keyword evidence="7" id="KW-0391">Immunity</keyword>
<feature type="signal peptide" evidence="9">
    <location>
        <begin position="1"/>
        <end position="21"/>
    </location>
</feature>
<dbReference type="OrthoDB" id="6418377at2759"/>
<comment type="caution">
    <text evidence="11">The sequence shown here is derived from an EMBL/GenBank/DDBJ whole genome shotgun (WGS) entry which is preliminary data.</text>
</comment>
<dbReference type="EMBL" id="LNIX01000015">
    <property type="protein sequence ID" value="OXA46674.1"/>
    <property type="molecule type" value="Genomic_DNA"/>
</dbReference>
<dbReference type="PANTHER" id="PTHR45828:SF9">
    <property type="entry name" value="CELL WALL INTEGRITY AND STRESS RESPONSE COMPONENT 4-LIKE-RELATED"/>
    <property type="match status" value="1"/>
</dbReference>
<evidence type="ECO:0000256" key="9">
    <source>
        <dbReference type="SAM" id="SignalP"/>
    </source>
</evidence>
<gene>
    <name evidence="11" type="ORF">Fcan01_18726</name>
</gene>
<keyword evidence="8" id="KW-0044">Antibiotic</keyword>
<keyword evidence="6 9" id="KW-0732">Signal</keyword>
<dbReference type="CDD" id="cd08544">
    <property type="entry name" value="Reeler"/>
    <property type="match status" value="1"/>
</dbReference>
<protein>
    <submittedName>
        <fullName evidence="11">Putative ferric-chelate reductase 1</fullName>
    </submittedName>
</protein>
<proteinExistence type="inferred from homology"/>
<dbReference type="GO" id="GO:0016020">
    <property type="term" value="C:membrane"/>
    <property type="evidence" value="ECO:0007669"/>
    <property type="project" value="TreeGrafter"/>
</dbReference>
<feature type="domain" description="Reelin" evidence="10">
    <location>
        <begin position="18"/>
        <end position="167"/>
    </location>
</feature>
<comment type="subcellular location">
    <subcellularLocation>
        <location evidence="1">Secreted</location>
    </subcellularLocation>
</comment>
<evidence type="ECO:0000313" key="11">
    <source>
        <dbReference type="EMBL" id="OXA46674.1"/>
    </source>
</evidence>
<dbReference type="STRING" id="158441.A0A226DPB0"/>
<keyword evidence="4" id="KW-0929">Antimicrobial</keyword>
<dbReference type="InterPro" id="IPR051237">
    <property type="entry name" value="Ferric-chelate_Red/DefProt"/>
</dbReference>
<evidence type="ECO:0000256" key="5">
    <source>
        <dbReference type="ARBA" id="ARBA00022588"/>
    </source>
</evidence>
<dbReference type="PANTHER" id="PTHR45828">
    <property type="entry name" value="CYTOCHROME B561/FERRIC REDUCTASE TRANSMEMBRANE"/>
    <property type="match status" value="1"/>
</dbReference>
<dbReference type="PROSITE" id="PS51019">
    <property type="entry name" value="REELIN"/>
    <property type="match status" value="1"/>
</dbReference>
<evidence type="ECO:0000256" key="6">
    <source>
        <dbReference type="ARBA" id="ARBA00022729"/>
    </source>
</evidence>
<evidence type="ECO:0000256" key="8">
    <source>
        <dbReference type="ARBA" id="ARBA00023022"/>
    </source>
</evidence>
<name>A0A226DPB0_FOLCA</name>
<dbReference type="GO" id="GO:0045087">
    <property type="term" value="P:innate immune response"/>
    <property type="evidence" value="ECO:0007669"/>
    <property type="project" value="UniProtKB-KW"/>
</dbReference>
<dbReference type="Pfam" id="PF02014">
    <property type="entry name" value="Reeler"/>
    <property type="match status" value="1"/>
</dbReference>
<dbReference type="AlphaFoldDB" id="A0A226DPB0"/>
<dbReference type="InterPro" id="IPR042307">
    <property type="entry name" value="Reeler_sf"/>
</dbReference>
<accession>A0A226DPB0</accession>
<evidence type="ECO:0000256" key="2">
    <source>
        <dbReference type="ARBA" id="ARBA00008501"/>
    </source>
</evidence>
<dbReference type="InterPro" id="IPR002861">
    <property type="entry name" value="Reeler_dom"/>
</dbReference>
<keyword evidence="3" id="KW-0964">Secreted</keyword>
<dbReference type="GO" id="GO:0042742">
    <property type="term" value="P:defense response to bacterium"/>
    <property type="evidence" value="ECO:0007669"/>
    <property type="project" value="UniProtKB-KW"/>
</dbReference>
<evidence type="ECO:0000256" key="1">
    <source>
        <dbReference type="ARBA" id="ARBA00004613"/>
    </source>
</evidence>
<dbReference type="GO" id="GO:0005576">
    <property type="term" value="C:extracellular region"/>
    <property type="evidence" value="ECO:0007669"/>
    <property type="project" value="UniProtKB-SubCell"/>
</dbReference>
<evidence type="ECO:0000256" key="4">
    <source>
        <dbReference type="ARBA" id="ARBA00022529"/>
    </source>
</evidence>
<keyword evidence="5" id="KW-0399">Innate immunity</keyword>
<reference evidence="11 12" key="1">
    <citation type="submission" date="2015-12" db="EMBL/GenBank/DDBJ databases">
        <title>The genome of Folsomia candida.</title>
        <authorList>
            <person name="Faddeeva A."/>
            <person name="Derks M.F."/>
            <person name="Anvar Y."/>
            <person name="Smit S."/>
            <person name="Van Straalen N."/>
            <person name="Roelofs D."/>
        </authorList>
    </citation>
    <scope>NUCLEOTIDE SEQUENCE [LARGE SCALE GENOMIC DNA]</scope>
    <source>
        <strain evidence="11 12">VU population</strain>
        <tissue evidence="11">Whole body</tissue>
    </source>
</reference>
<evidence type="ECO:0000256" key="7">
    <source>
        <dbReference type="ARBA" id="ARBA00022859"/>
    </source>
</evidence>
<organism evidence="11 12">
    <name type="scientific">Folsomia candida</name>
    <name type="common">Springtail</name>
    <dbReference type="NCBI Taxonomy" id="158441"/>
    <lineage>
        <taxon>Eukaryota</taxon>
        <taxon>Metazoa</taxon>
        <taxon>Ecdysozoa</taxon>
        <taxon>Arthropoda</taxon>
        <taxon>Hexapoda</taxon>
        <taxon>Collembola</taxon>
        <taxon>Entomobryomorpha</taxon>
        <taxon>Isotomoidea</taxon>
        <taxon>Isotomidae</taxon>
        <taxon>Proisotominae</taxon>
        <taxon>Folsomia</taxon>
    </lineage>
</organism>
<dbReference type="Gene3D" id="2.60.40.4060">
    <property type="entry name" value="Reeler domain"/>
    <property type="match status" value="1"/>
</dbReference>
<feature type="chain" id="PRO_5012149579" evidence="9">
    <location>
        <begin position="22"/>
        <end position="167"/>
    </location>
</feature>
<evidence type="ECO:0000313" key="12">
    <source>
        <dbReference type="Proteomes" id="UP000198287"/>
    </source>
</evidence>